<evidence type="ECO:0000256" key="1">
    <source>
        <dbReference type="ARBA" id="ARBA00004496"/>
    </source>
</evidence>
<dbReference type="Gene3D" id="3.40.50.11030">
    <property type="entry name" value="Threonylcarbamoyl-AMP synthase, C-terminal domain"/>
    <property type="match status" value="1"/>
</dbReference>
<accession>A0A9W7XJ75</accession>
<name>A0A9W7XJ75_9FUNG</name>
<sequence>MTVATTKTIPEFTTRVLPAKAVKLEFTSKLEDDGFVATGADKQWIEESRIQLRMNNCVGIPTETVYGLAANALDESAVRSIYRAKSRPSDNPLIVHISSVHMLRSLYHLPAAEAEAEADTGRPFLGTDNAESEGHEMREVETKMRQAELHDIQNGGDGVWPEIPRAYHDVIRKFWPGPLTLVLPRPACIPMVVLGNHGDTVAFRFPEHPVARAVISSCGLPLAAPSANASGRPSPTSAAHVLHDLNGRLPLIVDGGDCDVGVESTVLDAFSSNAYVDGQQLSPCILRPGGVTFEQLFALGGVWEKTRVYKKHFTSKELELNPTTPGMKYRHYAPSVPVHVVLPTNAFAAAAAASEDKNTSAQQNDRHLAMQSHIDKLTKDIGDSGRLGVIAVRGPSGKMPEFTASSGCQLVVHYVDDAKHLAHSIFALLRLLDEIEHVDAILVEGVDEADEGMAVMNRLLKAATSHMF</sequence>
<dbReference type="GO" id="GO:0003725">
    <property type="term" value="F:double-stranded RNA binding"/>
    <property type="evidence" value="ECO:0007669"/>
    <property type="project" value="InterPro"/>
</dbReference>
<evidence type="ECO:0000256" key="12">
    <source>
        <dbReference type="ARBA" id="ARBA00048366"/>
    </source>
</evidence>
<dbReference type="EMBL" id="JANBOH010000213">
    <property type="protein sequence ID" value="KAJ1643862.1"/>
    <property type="molecule type" value="Genomic_DNA"/>
</dbReference>
<reference evidence="14" key="1">
    <citation type="submission" date="2022-07" db="EMBL/GenBank/DDBJ databases">
        <title>Phylogenomic reconstructions and comparative analyses of Kickxellomycotina fungi.</title>
        <authorList>
            <person name="Reynolds N.K."/>
            <person name="Stajich J.E."/>
            <person name="Barry K."/>
            <person name="Grigoriev I.V."/>
            <person name="Crous P."/>
            <person name="Smith M.E."/>
        </authorList>
    </citation>
    <scope>NUCLEOTIDE SEQUENCE</scope>
    <source>
        <strain evidence="14">NBRC 105413</strain>
    </source>
</reference>
<dbReference type="Pfam" id="PF01300">
    <property type="entry name" value="Sua5_yciO_yrdC"/>
    <property type="match status" value="2"/>
</dbReference>
<dbReference type="InterPro" id="IPR038385">
    <property type="entry name" value="Sua5/YwlC_C"/>
</dbReference>
<evidence type="ECO:0000256" key="5">
    <source>
        <dbReference type="ARBA" id="ARBA00022490"/>
    </source>
</evidence>
<keyword evidence="7" id="KW-0819">tRNA processing</keyword>
<keyword evidence="8" id="KW-0548">Nucleotidyltransferase</keyword>
<dbReference type="InterPro" id="IPR017945">
    <property type="entry name" value="DHBP_synth_RibB-like_a/b_dom"/>
</dbReference>
<organism evidence="14 15">
    <name type="scientific">Coemansia asiatica</name>
    <dbReference type="NCBI Taxonomy" id="1052880"/>
    <lineage>
        <taxon>Eukaryota</taxon>
        <taxon>Fungi</taxon>
        <taxon>Fungi incertae sedis</taxon>
        <taxon>Zoopagomycota</taxon>
        <taxon>Kickxellomycotina</taxon>
        <taxon>Kickxellomycetes</taxon>
        <taxon>Kickxellales</taxon>
        <taxon>Kickxellaceae</taxon>
        <taxon>Coemansia</taxon>
    </lineage>
</organism>
<dbReference type="PANTHER" id="PTHR17490">
    <property type="entry name" value="SUA5"/>
    <property type="match status" value="1"/>
</dbReference>
<dbReference type="GO" id="GO:0005737">
    <property type="term" value="C:cytoplasm"/>
    <property type="evidence" value="ECO:0007669"/>
    <property type="project" value="UniProtKB-SubCell"/>
</dbReference>
<comment type="caution">
    <text evidence="14">The sequence shown here is derived from an EMBL/GenBank/DDBJ whole genome shotgun (WGS) entry which is preliminary data.</text>
</comment>
<keyword evidence="6" id="KW-0808">Transferase</keyword>
<evidence type="ECO:0000256" key="3">
    <source>
        <dbReference type="ARBA" id="ARBA00012584"/>
    </source>
</evidence>
<proteinExistence type="inferred from homology"/>
<dbReference type="Gene3D" id="3.90.870.10">
    <property type="entry name" value="DHBP synthase"/>
    <property type="match status" value="2"/>
</dbReference>
<evidence type="ECO:0000256" key="2">
    <source>
        <dbReference type="ARBA" id="ARBA00007663"/>
    </source>
</evidence>
<evidence type="ECO:0000256" key="6">
    <source>
        <dbReference type="ARBA" id="ARBA00022679"/>
    </source>
</evidence>
<protein>
    <recommendedName>
        <fullName evidence="4">Threonylcarbamoyl-AMP synthase</fullName>
        <ecNumber evidence="3">2.7.7.87</ecNumber>
    </recommendedName>
    <alternativeName>
        <fullName evidence="11">L-threonylcarbamoyladenylate synthase</fullName>
    </alternativeName>
</protein>
<dbReference type="InterPro" id="IPR005145">
    <property type="entry name" value="Sua5_C"/>
</dbReference>
<dbReference type="InterPro" id="IPR006070">
    <property type="entry name" value="Sua5-like_dom"/>
</dbReference>
<dbReference type="PANTHER" id="PTHR17490:SF16">
    <property type="entry name" value="THREONYLCARBAMOYL-AMP SYNTHASE"/>
    <property type="match status" value="1"/>
</dbReference>
<comment type="catalytic activity">
    <reaction evidence="12">
        <text>L-threonine + hydrogencarbonate + ATP = L-threonylcarbamoyladenylate + diphosphate + H2O</text>
        <dbReference type="Rhea" id="RHEA:36407"/>
        <dbReference type="ChEBI" id="CHEBI:15377"/>
        <dbReference type="ChEBI" id="CHEBI:17544"/>
        <dbReference type="ChEBI" id="CHEBI:30616"/>
        <dbReference type="ChEBI" id="CHEBI:33019"/>
        <dbReference type="ChEBI" id="CHEBI:57926"/>
        <dbReference type="ChEBI" id="CHEBI:73682"/>
        <dbReference type="EC" id="2.7.7.87"/>
    </reaction>
</comment>
<dbReference type="AlphaFoldDB" id="A0A9W7XJ75"/>
<evidence type="ECO:0000259" key="13">
    <source>
        <dbReference type="PROSITE" id="PS51163"/>
    </source>
</evidence>
<evidence type="ECO:0000313" key="15">
    <source>
        <dbReference type="Proteomes" id="UP001145021"/>
    </source>
</evidence>
<keyword evidence="15" id="KW-1185">Reference proteome</keyword>
<dbReference type="GO" id="GO:0061710">
    <property type="term" value="F:L-threonylcarbamoyladenylate synthase"/>
    <property type="evidence" value="ECO:0007669"/>
    <property type="project" value="UniProtKB-EC"/>
</dbReference>
<dbReference type="GO" id="GO:0000049">
    <property type="term" value="F:tRNA binding"/>
    <property type="evidence" value="ECO:0007669"/>
    <property type="project" value="TreeGrafter"/>
</dbReference>
<dbReference type="GO" id="GO:0005524">
    <property type="term" value="F:ATP binding"/>
    <property type="evidence" value="ECO:0007669"/>
    <property type="project" value="UniProtKB-KW"/>
</dbReference>
<feature type="domain" description="YrdC-like" evidence="13">
    <location>
        <begin position="42"/>
        <end position="291"/>
    </location>
</feature>
<dbReference type="EC" id="2.7.7.87" evidence="3"/>
<evidence type="ECO:0000256" key="4">
    <source>
        <dbReference type="ARBA" id="ARBA00015492"/>
    </source>
</evidence>
<keyword evidence="5" id="KW-0963">Cytoplasm</keyword>
<dbReference type="GO" id="GO:0006450">
    <property type="term" value="P:regulation of translational fidelity"/>
    <property type="evidence" value="ECO:0007669"/>
    <property type="project" value="TreeGrafter"/>
</dbReference>
<keyword evidence="9" id="KW-0547">Nucleotide-binding</keyword>
<evidence type="ECO:0000256" key="9">
    <source>
        <dbReference type="ARBA" id="ARBA00022741"/>
    </source>
</evidence>
<dbReference type="InterPro" id="IPR050156">
    <property type="entry name" value="TC-AMP_synthase_SUA5"/>
</dbReference>
<evidence type="ECO:0000256" key="11">
    <source>
        <dbReference type="ARBA" id="ARBA00029774"/>
    </source>
</evidence>
<comment type="subcellular location">
    <subcellularLocation>
        <location evidence="1">Cytoplasm</location>
    </subcellularLocation>
</comment>
<dbReference type="GO" id="GO:0008033">
    <property type="term" value="P:tRNA processing"/>
    <property type="evidence" value="ECO:0007669"/>
    <property type="project" value="UniProtKB-KW"/>
</dbReference>
<dbReference type="PROSITE" id="PS51163">
    <property type="entry name" value="YRDC"/>
    <property type="match status" value="1"/>
</dbReference>
<dbReference type="Pfam" id="PF03481">
    <property type="entry name" value="Sua5_C"/>
    <property type="match status" value="1"/>
</dbReference>
<evidence type="ECO:0000256" key="10">
    <source>
        <dbReference type="ARBA" id="ARBA00022840"/>
    </source>
</evidence>
<keyword evidence="10" id="KW-0067">ATP-binding</keyword>
<dbReference type="Proteomes" id="UP001145021">
    <property type="component" value="Unassembled WGS sequence"/>
</dbReference>
<evidence type="ECO:0000313" key="14">
    <source>
        <dbReference type="EMBL" id="KAJ1643862.1"/>
    </source>
</evidence>
<evidence type="ECO:0000256" key="8">
    <source>
        <dbReference type="ARBA" id="ARBA00022695"/>
    </source>
</evidence>
<evidence type="ECO:0000256" key="7">
    <source>
        <dbReference type="ARBA" id="ARBA00022694"/>
    </source>
</evidence>
<comment type="similarity">
    <text evidence="2">Belongs to the SUA5 family.</text>
</comment>
<gene>
    <name evidence="14" type="ORF">LPJ64_004414</name>
</gene>
<dbReference type="SUPFAM" id="SSF55821">
    <property type="entry name" value="YrdC/RibB"/>
    <property type="match status" value="2"/>
</dbReference>